<dbReference type="SMART" id="SM00997">
    <property type="entry name" value="AdoHcyase_NAD"/>
    <property type="match status" value="1"/>
</dbReference>
<feature type="binding site" evidence="5 6">
    <location>
        <position position="233"/>
    </location>
    <ligand>
        <name>substrate</name>
    </ligand>
</feature>
<dbReference type="NCBIfam" id="TIGR00936">
    <property type="entry name" value="ahcY"/>
    <property type="match status" value="1"/>
</dbReference>
<dbReference type="PANTHER" id="PTHR23420">
    <property type="entry name" value="ADENOSYLHOMOCYSTEINASE"/>
    <property type="match status" value="1"/>
</dbReference>
<comment type="subcellular location">
    <subcellularLocation>
        <location evidence="5">Cytoplasm</location>
    </subcellularLocation>
</comment>
<dbReference type="SMART" id="SM00996">
    <property type="entry name" value="AdoHcyase"/>
    <property type="match status" value="1"/>
</dbReference>
<feature type="binding site" evidence="5 7">
    <location>
        <begin position="342"/>
        <end position="344"/>
    </location>
    <ligand>
        <name>NAD(+)</name>
        <dbReference type="ChEBI" id="CHEBI:57540"/>
    </ligand>
</feature>
<keyword evidence="12" id="KW-1185">Reference proteome</keyword>
<feature type="binding site" evidence="5 7">
    <location>
        <position position="286"/>
    </location>
    <ligand>
        <name>NAD(+)</name>
        <dbReference type="ChEBI" id="CHEBI:57540"/>
    </ligand>
</feature>
<comment type="caution">
    <text evidence="11">The sequence shown here is derived from an EMBL/GenBank/DDBJ whole genome shotgun (WGS) entry which is preliminary data.</text>
</comment>
<dbReference type="Pfam" id="PF05221">
    <property type="entry name" value="AdoHcyase"/>
    <property type="match status" value="1"/>
</dbReference>
<dbReference type="InterPro" id="IPR015878">
    <property type="entry name" value="Ado_hCys_hydrolase_NAD-bd"/>
</dbReference>
<dbReference type="HAMAP" id="MF_00563">
    <property type="entry name" value="AdoHcyase"/>
    <property type="match status" value="1"/>
</dbReference>
<dbReference type="InterPro" id="IPR042172">
    <property type="entry name" value="Adenosylhomocyst_ase-like_sf"/>
</dbReference>
<evidence type="ECO:0000256" key="6">
    <source>
        <dbReference type="PIRSR" id="PIRSR001109-1"/>
    </source>
</evidence>
<dbReference type="PIRSF" id="PIRSF001109">
    <property type="entry name" value="Ad_hcy_hydrolase"/>
    <property type="match status" value="1"/>
</dbReference>
<dbReference type="InterPro" id="IPR020082">
    <property type="entry name" value="S-Ado-L-homoCys_hydrolase_CS"/>
</dbReference>
<sequence>MNAVADKVLKEQDYHIKDINQASFGRKEIAIAETEMPGLVATREEYASKQPLKGAKIAGSLHMTIQTAVLIETLKALGADVRWASCNIYSTQDHAAAAIAAGGTPVFAYKGESMEEYWEFTHKIMEWHDGGTPNMILDDGGDATLLVTLGAKAEQDPSIVENPSNDEEKYLFAAIKKRLKDKPGFYTEIAKNIKGVTEETTTGVARLYRMMKDGTLNFPAINVNDSVTKSKFDNLYGCRESLVDSIKRATDVMIAGKTAVVAGYGDVGKGSAQSLRNLGAIVWITEVDPICALQAAMEGFKVVTMEEAIPHCDIFVTATGNYNVITYDDMSKMKEQAIVCNIGHFDNEIDVATLEQKCKWDNIKDQVDHVIFEDGKRIILLARGRLVNLGCATGHPSFVMSNSFTNQTLAQIELWNNDGKYENKVYMLPKKLDEKVAELHLKKINANLTKLTKEQADYIGVTVDGPFKPEHYRY</sequence>
<organism evidence="11 12">
    <name type="scientific">Methylohalomonas lacus</name>
    <dbReference type="NCBI Taxonomy" id="398773"/>
    <lineage>
        <taxon>Bacteria</taxon>
        <taxon>Pseudomonadati</taxon>
        <taxon>Pseudomonadota</taxon>
        <taxon>Gammaproteobacteria</taxon>
        <taxon>Methylohalomonadales</taxon>
        <taxon>Methylohalomonadaceae</taxon>
        <taxon>Methylohalomonas</taxon>
    </lineage>
</organism>
<comment type="pathway">
    <text evidence="5 8">Amino-acid biosynthesis; L-homocysteine biosynthesis; L-homocysteine from S-adenosyl-L-homocysteine: step 1/1.</text>
</comment>
<feature type="binding site" evidence="5">
    <location>
        <begin position="263"/>
        <end position="268"/>
    </location>
    <ligand>
        <name>NAD(+)</name>
        <dbReference type="ChEBI" id="CHEBI:57540"/>
    </ligand>
</feature>
<dbReference type="Gene3D" id="3.40.50.1480">
    <property type="entry name" value="Adenosylhomocysteinase-like"/>
    <property type="match status" value="1"/>
</dbReference>
<dbReference type="GO" id="GO:0005829">
    <property type="term" value="C:cytosol"/>
    <property type="evidence" value="ECO:0007669"/>
    <property type="project" value="TreeGrafter"/>
</dbReference>
<evidence type="ECO:0000313" key="11">
    <source>
        <dbReference type="EMBL" id="MCS3904412.1"/>
    </source>
</evidence>
<feature type="binding site" evidence="7">
    <location>
        <position position="395"/>
    </location>
    <ligand>
        <name>NAD(+)</name>
        <dbReference type="ChEBI" id="CHEBI:57540"/>
    </ligand>
</feature>
<evidence type="ECO:0000256" key="3">
    <source>
        <dbReference type="ARBA" id="ARBA00022801"/>
    </source>
</evidence>
<feature type="binding site" evidence="5 7">
    <location>
        <begin position="200"/>
        <end position="202"/>
    </location>
    <ligand>
        <name>NAD(+)</name>
        <dbReference type="ChEBI" id="CHEBI:57540"/>
    </ligand>
</feature>
<feature type="domain" description="S-adenosyl-L-homocysteine hydrolase NAD binding" evidence="10">
    <location>
        <begin position="234"/>
        <end position="394"/>
    </location>
</feature>
<feature type="binding site" evidence="5 6">
    <location>
        <position position="64"/>
    </location>
    <ligand>
        <name>substrate</name>
    </ligand>
</feature>
<comment type="cofactor">
    <cofactor evidence="5 7 8">
        <name>NAD(+)</name>
        <dbReference type="ChEBI" id="CHEBI:57540"/>
    </cofactor>
    <text evidence="5 7 8">Binds 1 NAD(+) per subunit.</text>
</comment>
<feature type="binding site" evidence="5">
    <location>
        <position position="234"/>
    </location>
    <ligand>
        <name>NAD(+)</name>
        <dbReference type="ChEBI" id="CHEBI:57540"/>
    </ligand>
</feature>
<dbReference type="GO" id="GO:0071269">
    <property type="term" value="P:L-homocysteine biosynthetic process"/>
    <property type="evidence" value="ECO:0007669"/>
    <property type="project" value="UniProtKB-UniRule"/>
</dbReference>
<gene>
    <name evidence="5" type="primary">ahcY</name>
    <name evidence="11" type="ORF">J2T55_002448</name>
</gene>
<keyword evidence="2 5" id="KW-0554">One-carbon metabolism</keyword>
<feature type="binding site" evidence="5 6">
    <location>
        <position position="229"/>
    </location>
    <ligand>
        <name>substrate</name>
    </ligand>
</feature>
<dbReference type="GO" id="GO:0006730">
    <property type="term" value="P:one-carbon metabolic process"/>
    <property type="evidence" value="ECO:0007669"/>
    <property type="project" value="UniProtKB-UniRule"/>
</dbReference>
<evidence type="ECO:0000256" key="2">
    <source>
        <dbReference type="ARBA" id="ARBA00022563"/>
    </source>
</evidence>
<dbReference type="GO" id="GO:0033353">
    <property type="term" value="P:S-adenosylmethionine cycle"/>
    <property type="evidence" value="ECO:0007669"/>
    <property type="project" value="TreeGrafter"/>
</dbReference>
<evidence type="ECO:0000256" key="7">
    <source>
        <dbReference type="PIRSR" id="PIRSR001109-2"/>
    </source>
</evidence>
<reference evidence="11" key="1">
    <citation type="submission" date="2022-08" db="EMBL/GenBank/DDBJ databases">
        <title>Genomic Encyclopedia of Type Strains, Phase III (KMG-III): the genomes of soil and plant-associated and newly described type strains.</title>
        <authorList>
            <person name="Whitman W."/>
        </authorList>
    </citation>
    <scope>NUCLEOTIDE SEQUENCE</scope>
    <source>
        <strain evidence="11">HMT 1</strain>
    </source>
</reference>
<proteinExistence type="inferred from homology"/>
<dbReference type="SUPFAM" id="SSF52283">
    <property type="entry name" value="Formate/glycerate dehydrogenase catalytic domain-like"/>
    <property type="match status" value="1"/>
</dbReference>
<evidence type="ECO:0000256" key="8">
    <source>
        <dbReference type="RuleBase" id="RU000548"/>
    </source>
</evidence>
<feature type="binding site" evidence="5">
    <location>
        <position position="321"/>
    </location>
    <ligand>
        <name>NAD(+)</name>
        <dbReference type="ChEBI" id="CHEBI:57540"/>
    </ligand>
</feature>
<comment type="catalytic activity">
    <reaction evidence="5 8">
        <text>S-adenosyl-L-homocysteine + H2O = L-homocysteine + adenosine</text>
        <dbReference type="Rhea" id="RHEA:21708"/>
        <dbReference type="ChEBI" id="CHEBI:15377"/>
        <dbReference type="ChEBI" id="CHEBI:16335"/>
        <dbReference type="ChEBI" id="CHEBI:57856"/>
        <dbReference type="ChEBI" id="CHEBI:58199"/>
        <dbReference type="EC" id="3.13.2.1"/>
    </reaction>
</comment>
<keyword evidence="5" id="KW-0963">Cytoplasm</keyword>
<name>A0AAE3HP52_9GAMM</name>
<feature type="binding site" evidence="7">
    <location>
        <begin position="265"/>
        <end position="270"/>
    </location>
    <ligand>
        <name>NAD(+)</name>
        <dbReference type="ChEBI" id="CHEBI:57540"/>
    </ligand>
</feature>
<dbReference type="SUPFAM" id="SSF51735">
    <property type="entry name" value="NAD(P)-binding Rossmann-fold domains"/>
    <property type="match status" value="1"/>
</dbReference>
<evidence type="ECO:0000256" key="4">
    <source>
        <dbReference type="ARBA" id="ARBA00023027"/>
    </source>
</evidence>
<evidence type="ECO:0000313" key="12">
    <source>
        <dbReference type="Proteomes" id="UP001204445"/>
    </source>
</evidence>
<dbReference type="Pfam" id="PF00670">
    <property type="entry name" value="AdoHcyase_NAD"/>
    <property type="match status" value="1"/>
</dbReference>
<dbReference type="RefSeq" id="WP_259057315.1">
    <property type="nucleotide sequence ID" value="NZ_JANUCT010000022.1"/>
</dbReference>
<protein>
    <recommendedName>
        <fullName evidence="5">Adenosylhomocysteinase</fullName>
        <ecNumber evidence="5">3.13.2.1</ecNumber>
    </recommendedName>
    <alternativeName>
        <fullName evidence="5">S-adenosyl-L-homocysteine hydrolase</fullName>
        <shortName evidence="5">AdoHcyase</shortName>
    </alternativeName>
</protein>
<keyword evidence="3 5" id="KW-0378">Hydrolase</keyword>
<comment type="similarity">
    <text evidence="1 5 9">Belongs to the adenosylhomocysteinase family.</text>
</comment>
<feature type="binding site" evidence="5 6">
    <location>
        <position position="139"/>
    </location>
    <ligand>
        <name>substrate</name>
    </ligand>
</feature>
<dbReference type="PROSITE" id="PS00738">
    <property type="entry name" value="ADOHCYASE_1"/>
    <property type="match status" value="1"/>
</dbReference>
<keyword evidence="4 5" id="KW-0520">NAD</keyword>
<dbReference type="Proteomes" id="UP001204445">
    <property type="component" value="Unassembled WGS sequence"/>
</dbReference>
<dbReference type="PROSITE" id="PS00739">
    <property type="entry name" value="ADOHCYASE_2"/>
    <property type="match status" value="1"/>
</dbReference>
<evidence type="ECO:0000259" key="10">
    <source>
        <dbReference type="SMART" id="SM00997"/>
    </source>
</evidence>
<dbReference type="FunFam" id="3.40.50.720:FF:000004">
    <property type="entry name" value="Adenosylhomocysteinase"/>
    <property type="match status" value="1"/>
</dbReference>
<dbReference type="EC" id="3.13.2.1" evidence="5"/>
<evidence type="ECO:0000256" key="1">
    <source>
        <dbReference type="ARBA" id="ARBA00007122"/>
    </source>
</evidence>
<dbReference type="Gene3D" id="3.40.50.720">
    <property type="entry name" value="NAD(P)-binding Rossmann-like Domain"/>
    <property type="match status" value="1"/>
</dbReference>
<accession>A0AAE3HP52</accession>
<feature type="binding site" evidence="5 7">
    <location>
        <position position="388"/>
    </location>
    <ligand>
        <name>NAD(+)</name>
        <dbReference type="ChEBI" id="CHEBI:57540"/>
    </ligand>
</feature>
<dbReference type="EMBL" id="JANUCT010000022">
    <property type="protein sequence ID" value="MCS3904412.1"/>
    <property type="molecule type" value="Genomic_DNA"/>
</dbReference>
<dbReference type="CDD" id="cd00401">
    <property type="entry name" value="SAHH"/>
    <property type="match status" value="1"/>
</dbReference>
<evidence type="ECO:0000256" key="5">
    <source>
        <dbReference type="HAMAP-Rule" id="MF_00563"/>
    </source>
</evidence>
<dbReference type="NCBIfam" id="NF004005">
    <property type="entry name" value="PRK05476.2-3"/>
    <property type="match status" value="1"/>
</dbReference>
<comment type="function">
    <text evidence="5">May play a key role in the regulation of the intracellular concentration of adenosylhomocysteine.</text>
</comment>
<dbReference type="InterPro" id="IPR036291">
    <property type="entry name" value="NAD(P)-bd_dom_sf"/>
</dbReference>
<dbReference type="InterPro" id="IPR000043">
    <property type="entry name" value="Adenosylhomocysteinase-like"/>
</dbReference>
<evidence type="ECO:0000256" key="9">
    <source>
        <dbReference type="RuleBase" id="RU004166"/>
    </source>
</evidence>
<feature type="binding site" evidence="5 6">
    <location>
        <position position="199"/>
    </location>
    <ligand>
        <name>substrate</name>
    </ligand>
</feature>
<dbReference type="GO" id="GO:0004013">
    <property type="term" value="F:adenosylhomocysteinase activity"/>
    <property type="evidence" value="ECO:0007669"/>
    <property type="project" value="UniProtKB-UniRule"/>
</dbReference>
<dbReference type="AlphaFoldDB" id="A0AAE3HP52"/>
<dbReference type="PANTHER" id="PTHR23420:SF0">
    <property type="entry name" value="ADENOSYLHOMOCYSTEINASE"/>
    <property type="match status" value="1"/>
</dbReference>